<dbReference type="InParanoid" id="F4RFT5"/>
<dbReference type="KEGG" id="mlr:MELLADRAFT_104758"/>
<gene>
    <name evidence="1" type="ORF">MELLADRAFT_104758</name>
</gene>
<reference evidence="2" key="1">
    <citation type="journal article" date="2011" name="Proc. Natl. Acad. Sci. U.S.A.">
        <title>Obligate biotrophy features unraveled by the genomic analysis of rust fungi.</title>
        <authorList>
            <person name="Duplessis S."/>
            <person name="Cuomo C.A."/>
            <person name="Lin Y.-C."/>
            <person name="Aerts A."/>
            <person name="Tisserant E."/>
            <person name="Veneault-Fourrey C."/>
            <person name="Joly D.L."/>
            <person name="Hacquard S."/>
            <person name="Amselem J."/>
            <person name="Cantarel B.L."/>
            <person name="Chiu R."/>
            <person name="Coutinho P.M."/>
            <person name="Feau N."/>
            <person name="Field M."/>
            <person name="Frey P."/>
            <person name="Gelhaye E."/>
            <person name="Goldberg J."/>
            <person name="Grabherr M.G."/>
            <person name="Kodira C.D."/>
            <person name="Kohler A."/>
            <person name="Kuees U."/>
            <person name="Lindquist E.A."/>
            <person name="Lucas S.M."/>
            <person name="Mago R."/>
            <person name="Mauceli E."/>
            <person name="Morin E."/>
            <person name="Murat C."/>
            <person name="Pangilinan J.L."/>
            <person name="Park R."/>
            <person name="Pearson M."/>
            <person name="Quesneville H."/>
            <person name="Rouhier N."/>
            <person name="Sakthikumar S."/>
            <person name="Salamov A.A."/>
            <person name="Schmutz J."/>
            <person name="Selles B."/>
            <person name="Shapiro H."/>
            <person name="Tanguay P."/>
            <person name="Tuskan G.A."/>
            <person name="Henrissat B."/>
            <person name="Van de Peer Y."/>
            <person name="Rouze P."/>
            <person name="Ellis J.G."/>
            <person name="Dodds P.N."/>
            <person name="Schein J.E."/>
            <person name="Zhong S."/>
            <person name="Hamelin R.C."/>
            <person name="Grigoriev I.V."/>
            <person name="Szabo L.J."/>
            <person name="Martin F."/>
        </authorList>
    </citation>
    <scope>NUCLEOTIDE SEQUENCE [LARGE SCALE GENOMIC DNA]</scope>
    <source>
        <strain evidence="2">98AG31 / pathotype 3-4-7</strain>
    </source>
</reference>
<keyword evidence="2" id="KW-1185">Reference proteome</keyword>
<dbReference type="EMBL" id="GL883099">
    <property type="protein sequence ID" value="EGG08863.1"/>
    <property type="molecule type" value="Genomic_DNA"/>
</dbReference>
<accession>F4RFT5</accession>
<dbReference type="OrthoDB" id="10379901at2759"/>
<dbReference type="GeneID" id="18922383"/>
<protein>
    <submittedName>
        <fullName evidence="1">Uncharacterized protein</fullName>
    </submittedName>
</protein>
<dbReference type="AlphaFoldDB" id="F4RFT5"/>
<evidence type="ECO:0000313" key="2">
    <source>
        <dbReference type="Proteomes" id="UP000001072"/>
    </source>
</evidence>
<sequence>MKGRISISSHLEAVYFSPSKENIQKSLPLQASSLFKPILKVTTPSPQALDPNNWMGKDLKLAKHLISPQLFTVAVFGAYRLPASLWFYRPERFATHAAAIDASSQELHNQQAVVESYKAMHNVDTIDESYKDLHKV</sequence>
<dbReference type="RefSeq" id="XP_007407837.1">
    <property type="nucleotide sequence ID" value="XM_007407775.1"/>
</dbReference>
<evidence type="ECO:0000313" key="1">
    <source>
        <dbReference type="EMBL" id="EGG08863.1"/>
    </source>
</evidence>
<dbReference type="VEuPathDB" id="FungiDB:MELLADRAFT_104758"/>
<name>F4RFT5_MELLP</name>
<proteinExistence type="predicted"/>
<dbReference type="Proteomes" id="UP000001072">
    <property type="component" value="Unassembled WGS sequence"/>
</dbReference>
<organism evidence="2">
    <name type="scientific">Melampsora larici-populina (strain 98AG31 / pathotype 3-4-7)</name>
    <name type="common">Poplar leaf rust fungus</name>
    <dbReference type="NCBI Taxonomy" id="747676"/>
    <lineage>
        <taxon>Eukaryota</taxon>
        <taxon>Fungi</taxon>
        <taxon>Dikarya</taxon>
        <taxon>Basidiomycota</taxon>
        <taxon>Pucciniomycotina</taxon>
        <taxon>Pucciniomycetes</taxon>
        <taxon>Pucciniales</taxon>
        <taxon>Melampsoraceae</taxon>
        <taxon>Melampsora</taxon>
    </lineage>
</organism>
<dbReference type="HOGENOM" id="CLU_1875880_0_0_1"/>